<dbReference type="STRING" id="1841861.GCA_900157365_00005"/>
<evidence type="ECO:0000313" key="5">
    <source>
        <dbReference type="EMBL" id="SPM39676.1"/>
    </source>
</evidence>
<evidence type="ECO:0000313" key="4">
    <source>
        <dbReference type="EMBL" id="SPM39505.1"/>
    </source>
</evidence>
<feature type="compositionally biased region" description="Basic and acidic residues" evidence="1">
    <location>
        <begin position="496"/>
        <end position="509"/>
    </location>
</feature>
<keyword evidence="6" id="KW-1185">Reference proteome</keyword>
<feature type="compositionally biased region" description="Low complexity" evidence="1">
    <location>
        <begin position="406"/>
        <end position="430"/>
    </location>
</feature>
<dbReference type="InterPro" id="IPR054056">
    <property type="entry name" value="EspB_PPE"/>
</dbReference>
<feature type="region of interest" description="Disordered" evidence="1">
    <location>
        <begin position="316"/>
        <end position="354"/>
    </location>
</feature>
<dbReference type="RefSeq" id="WP_077078528.1">
    <property type="nucleotide sequence ID" value="NZ_FUEZ01000004.1"/>
</dbReference>
<sequence length="509" mass="53619">MTQTMNVEYQELMARADEIEAPMPTLPVGNPQAPCSLSFVRDAAVQIAINADSLRLYIQACQREWKSLAKSLRNAAKAYEEVDEAAGDDINAIQMDGTSAAPKSTVAAVGNDQMSLMCDPDYIPAPPPPPPPPPPFEYPYYEVRQAATAIESPDQGTAFRACASDWNRYQLQFQQLAYRFRPFVNWEGDARAAVEQNFTSQKQWIFGMVTLCTTLAKQAQMVADAHKKVRASGGVQPSGVPFPSFESHALEGEHPSAYEVSQCDYWYKYYVQNKSPYLYTALDWYKTLQTRSETALSTYISTAGIPLPPLNPTSPYGAYVINPPSAEGDDPNTPDIPNPYDPSANTPQMPMMPTMPSMGGMGGPQTPATPDTQGMVNDAMKKAGLAGKGAGGVKPASLGGGGVPGMPGTPLQDAGAGGAASRPAAAAPGGATAGLGKGLPTGAGGGMGGGMPMGGAGGKSDGGKGKRVQSADGDESLYTEERAWTEGVIGNRPRKGPADKPPHMTGGDR</sequence>
<evidence type="ECO:0000259" key="3">
    <source>
        <dbReference type="Pfam" id="PF21856"/>
    </source>
</evidence>
<feature type="compositionally biased region" description="Gly residues" evidence="1">
    <location>
        <begin position="431"/>
        <end position="460"/>
    </location>
</feature>
<feature type="domain" description="ESX-1 secretion-associated protein EspB PE" evidence="2">
    <location>
        <begin position="10"/>
        <end position="86"/>
    </location>
</feature>
<dbReference type="AlphaFoldDB" id="A0A2U3P753"/>
<proteinExistence type="predicted"/>
<dbReference type="InterPro" id="IPR041275">
    <property type="entry name" value="EspB_PE"/>
</dbReference>
<name>A0A2U3P753_9MYCO</name>
<dbReference type="EMBL" id="FUEZ01000004">
    <property type="protein sequence ID" value="SPM39676.1"/>
    <property type="molecule type" value="Genomic_DNA"/>
</dbReference>
<protein>
    <submittedName>
        <fullName evidence="4">ESX-1 secreted protein, EspB</fullName>
    </submittedName>
</protein>
<dbReference type="OrthoDB" id="4753912at2"/>
<reference evidence="4 6" key="1">
    <citation type="submission" date="2017-01" db="EMBL/GenBank/DDBJ databases">
        <authorList>
            <consortium name="Urmite Genomes"/>
        </authorList>
    </citation>
    <scope>NUCLEOTIDE SEQUENCE [LARGE SCALE GENOMIC DNA]</scope>
    <source>
        <strain evidence="4 6">AB215</strain>
    </source>
</reference>
<dbReference type="Proteomes" id="UP000240424">
    <property type="component" value="Unassembled WGS sequence"/>
</dbReference>
<evidence type="ECO:0000313" key="6">
    <source>
        <dbReference type="Proteomes" id="UP000240424"/>
    </source>
</evidence>
<feature type="region of interest" description="Disordered" evidence="1">
    <location>
        <begin position="386"/>
        <end position="509"/>
    </location>
</feature>
<dbReference type="Pfam" id="PF21856">
    <property type="entry name" value="EspB_PPE"/>
    <property type="match status" value="1"/>
</dbReference>
<dbReference type="Pfam" id="PF18625">
    <property type="entry name" value="EspB_PE"/>
    <property type="match status" value="1"/>
</dbReference>
<evidence type="ECO:0000256" key="1">
    <source>
        <dbReference type="SAM" id="MobiDB-lite"/>
    </source>
</evidence>
<accession>A0A2U3P753</accession>
<feature type="domain" description="ESX-1 secretion-associated protein EspB PPE" evidence="3">
    <location>
        <begin position="140"/>
        <end position="316"/>
    </location>
</feature>
<feature type="compositionally biased region" description="Gly residues" evidence="1">
    <location>
        <begin position="386"/>
        <end position="405"/>
    </location>
</feature>
<organism evidence="4 6">
    <name type="scientific">Mycobacterium numidiamassiliense</name>
    <dbReference type="NCBI Taxonomy" id="1841861"/>
    <lineage>
        <taxon>Bacteria</taxon>
        <taxon>Bacillati</taxon>
        <taxon>Actinomycetota</taxon>
        <taxon>Actinomycetes</taxon>
        <taxon>Mycobacteriales</taxon>
        <taxon>Mycobacteriaceae</taxon>
        <taxon>Mycobacterium</taxon>
    </lineage>
</organism>
<evidence type="ECO:0000259" key="2">
    <source>
        <dbReference type="Pfam" id="PF18625"/>
    </source>
</evidence>
<dbReference type="EMBL" id="FUEZ01000004">
    <property type="protein sequence ID" value="SPM39505.1"/>
    <property type="molecule type" value="Genomic_DNA"/>
</dbReference>
<gene>
    <name evidence="4" type="ORF">MNAB215_1688</name>
    <name evidence="5" type="ORF">MNAB215_1865</name>
</gene>